<evidence type="ECO:0000256" key="1">
    <source>
        <dbReference type="SAM" id="MobiDB-lite"/>
    </source>
</evidence>
<evidence type="ECO:0000313" key="4">
    <source>
        <dbReference type="Proteomes" id="UP000310458"/>
    </source>
</evidence>
<dbReference type="InterPro" id="IPR041657">
    <property type="entry name" value="HTH_17"/>
</dbReference>
<comment type="caution">
    <text evidence="3">The sequence shown here is derived from an EMBL/GenBank/DDBJ whole genome shotgun (WGS) entry which is preliminary data.</text>
</comment>
<feature type="domain" description="Helix-turn-helix" evidence="2">
    <location>
        <begin position="67"/>
        <end position="118"/>
    </location>
</feature>
<reference evidence="3 4" key="1">
    <citation type="submission" date="2019-05" db="EMBL/GenBank/DDBJ databases">
        <title>Nesterenkonia sp. GY074 isolated from the Southern Atlantic Ocean.</title>
        <authorList>
            <person name="Zhang G."/>
        </authorList>
    </citation>
    <scope>NUCLEOTIDE SEQUENCE [LARGE SCALE GENOMIC DNA]</scope>
    <source>
        <strain evidence="3 4">GY074</strain>
    </source>
</reference>
<gene>
    <name evidence="3" type="ORF">FEF26_13125</name>
</gene>
<name>A0A5R9B801_9MICC</name>
<dbReference type="InterPro" id="IPR036388">
    <property type="entry name" value="WH-like_DNA-bd_sf"/>
</dbReference>
<organism evidence="3 4">
    <name type="scientific">Nesterenkonia salmonea</name>
    <dbReference type="NCBI Taxonomy" id="1804987"/>
    <lineage>
        <taxon>Bacteria</taxon>
        <taxon>Bacillati</taxon>
        <taxon>Actinomycetota</taxon>
        <taxon>Actinomycetes</taxon>
        <taxon>Micrococcales</taxon>
        <taxon>Micrococcaceae</taxon>
        <taxon>Nesterenkonia</taxon>
    </lineage>
</organism>
<feature type="region of interest" description="Disordered" evidence="1">
    <location>
        <begin position="41"/>
        <end position="60"/>
    </location>
</feature>
<proteinExistence type="predicted"/>
<dbReference type="Gene3D" id="1.10.10.10">
    <property type="entry name" value="Winged helix-like DNA-binding domain superfamily/Winged helix DNA-binding domain"/>
    <property type="match status" value="1"/>
</dbReference>
<evidence type="ECO:0000313" key="3">
    <source>
        <dbReference type="EMBL" id="TLP93578.1"/>
    </source>
</evidence>
<dbReference type="InterPro" id="IPR009061">
    <property type="entry name" value="DNA-bd_dom_put_sf"/>
</dbReference>
<dbReference type="EMBL" id="VAVZ01000043">
    <property type="protein sequence ID" value="TLP93578.1"/>
    <property type="molecule type" value="Genomic_DNA"/>
</dbReference>
<protein>
    <submittedName>
        <fullName evidence="3">Helix-turn-helix domain-containing protein</fullName>
    </submittedName>
</protein>
<dbReference type="AlphaFoldDB" id="A0A5R9B801"/>
<keyword evidence="4" id="KW-1185">Reference proteome</keyword>
<dbReference type="Pfam" id="PF12728">
    <property type="entry name" value="HTH_17"/>
    <property type="match status" value="1"/>
</dbReference>
<evidence type="ECO:0000259" key="2">
    <source>
        <dbReference type="Pfam" id="PF12728"/>
    </source>
</evidence>
<accession>A0A5R9B801</accession>
<dbReference type="Proteomes" id="UP000310458">
    <property type="component" value="Unassembled WGS sequence"/>
</dbReference>
<dbReference type="SUPFAM" id="SSF46955">
    <property type="entry name" value="Putative DNA-binding domain"/>
    <property type="match status" value="1"/>
</dbReference>
<dbReference type="OrthoDB" id="5524782at2"/>
<sequence>MDAHPLNPDAVSSDHRITRHGHEVAAAPSASVLGRLWTPNETAGHYGPMSTPTIEQTSEDRTALPKLLTRQEAADYLGVSAKTMANWASSGLGPQYYTLCGGVTRYDPQIIHQWLQNQCTPD</sequence>